<sequence>MRDAVSKSVQDGFLRRLSKESTRHIDILDLLLNSNKEMVDMKKLDLEDMRQKLCAVNWKTELVAVHISCGKQMVRSGRIVGGEDAHDGEFPSLVSIRLSGQHFCGGTILASRWVLTAGHCVSKYSASRFVVRVGEYRLSQDEDHPTQDIPVKQKIIHPRYSEPKRYFNDIALLELTEDIKFNDYAWPACLPLPEESSSYKDQQVTVTGWGWLNEPDKGGKRADTLQKVHVPVIDYKECQNMYHTAGKMVIFQSGQMCAGYKEGKKDSCQGDSGSPLYMNKNNIFTVVGVVSAGIGCGREYLPGLYTEVVFYRSWILEHVDNI</sequence>
<dbReference type="GeneID" id="106457449"/>
<dbReference type="SUPFAM" id="SSF50494">
    <property type="entry name" value="Trypsin-like serine proteases"/>
    <property type="match status" value="1"/>
</dbReference>
<keyword evidence="5" id="KW-1185">Reference proteome</keyword>
<evidence type="ECO:0000256" key="3">
    <source>
        <dbReference type="RuleBase" id="RU363034"/>
    </source>
</evidence>
<keyword evidence="3" id="KW-0378">Hydrolase</keyword>
<dbReference type="CDD" id="cd00190">
    <property type="entry name" value="Tryp_SPc"/>
    <property type="match status" value="1"/>
</dbReference>
<dbReference type="InterPro" id="IPR009003">
    <property type="entry name" value="Peptidase_S1_PA"/>
</dbReference>
<dbReference type="InterPro" id="IPR001254">
    <property type="entry name" value="Trypsin_dom"/>
</dbReference>
<dbReference type="PANTHER" id="PTHR24252">
    <property type="entry name" value="ACROSIN-RELATED"/>
    <property type="match status" value="1"/>
</dbReference>
<dbReference type="SMART" id="SM00020">
    <property type="entry name" value="Tryp_SPc"/>
    <property type="match status" value="1"/>
</dbReference>
<evidence type="ECO:0000256" key="1">
    <source>
        <dbReference type="ARBA" id="ARBA00022820"/>
    </source>
</evidence>
<evidence type="ECO:0000259" key="4">
    <source>
        <dbReference type="PROSITE" id="PS50240"/>
    </source>
</evidence>
<dbReference type="PROSITE" id="PS00135">
    <property type="entry name" value="TRYPSIN_SER"/>
    <property type="match status" value="1"/>
</dbReference>
<dbReference type="Proteomes" id="UP000694941">
    <property type="component" value="Unplaced"/>
</dbReference>
<keyword evidence="3" id="KW-0645">Protease</keyword>
<gene>
    <name evidence="6" type="primary">LOC106457449</name>
</gene>
<dbReference type="PANTHER" id="PTHR24252:SF7">
    <property type="entry name" value="HYALIN"/>
    <property type="match status" value="1"/>
</dbReference>
<dbReference type="PROSITE" id="PS50240">
    <property type="entry name" value="TRYPSIN_DOM"/>
    <property type="match status" value="1"/>
</dbReference>
<accession>A0ABM1B0K9</accession>
<dbReference type="RefSeq" id="XP_013772325.1">
    <property type="nucleotide sequence ID" value="XM_013916871.1"/>
</dbReference>
<dbReference type="Pfam" id="PF00089">
    <property type="entry name" value="Trypsin"/>
    <property type="match status" value="1"/>
</dbReference>
<dbReference type="InterPro" id="IPR018114">
    <property type="entry name" value="TRYPSIN_HIS"/>
</dbReference>
<name>A0ABM1B0K9_LIMPO</name>
<organism evidence="5 6">
    <name type="scientific">Limulus polyphemus</name>
    <name type="common">Atlantic horseshoe crab</name>
    <dbReference type="NCBI Taxonomy" id="6850"/>
    <lineage>
        <taxon>Eukaryota</taxon>
        <taxon>Metazoa</taxon>
        <taxon>Ecdysozoa</taxon>
        <taxon>Arthropoda</taxon>
        <taxon>Chelicerata</taxon>
        <taxon>Merostomata</taxon>
        <taxon>Xiphosura</taxon>
        <taxon>Limulidae</taxon>
        <taxon>Limulus</taxon>
    </lineage>
</organism>
<evidence type="ECO:0000256" key="2">
    <source>
        <dbReference type="ARBA" id="ARBA00023157"/>
    </source>
</evidence>
<dbReference type="InterPro" id="IPR033116">
    <property type="entry name" value="TRYPSIN_SER"/>
</dbReference>
<keyword evidence="3" id="KW-0720">Serine protease</keyword>
<keyword evidence="1" id="KW-0353">Hemolymph clotting</keyword>
<dbReference type="InterPro" id="IPR043504">
    <property type="entry name" value="Peptidase_S1_PA_chymotrypsin"/>
</dbReference>
<dbReference type="InterPro" id="IPR001314">
    <property type="entry name" value="Peptidase_S1A"/>
</dbReference>
<reference evidence="6" key="1">
    <citation type="submission" date="2025-08" db="UniProtKB">
        <authorList>
            <consortium name="RefSeq"/>
        </authorList>
    </citation>
    <scope>IDENTIFICATION</scope>
    <source>
        <tissue evidence="6">Muscle</tissue>
    </source>
</reference>
<dbReference type="Gene3D" id="2.40.10.10">
    <property type="entry name" value="Trypsin-like serine proteases"/>
    <property type="match status" value="1"/>
</dbReference>
<feature type="domain" description="Peptidase S1" evidence="4">
    <location>
        <begin position="79"/>
        <end position="320"/>
    </location>
</feature>
<protein>
    <submittedName>
        <fullName evidence="6">Serine protease 33-like</fullName>
    </submittedName>
</protein>
<keyword evidence="2" id="KW-1015">Disulfide bond</keyword>
<evidence type="ECO:0000313" key="6">
    <source>
        <dbReference type="RefSeq" id="XP_013772325.1"/>
    </source>
</evidence>
<dbReference type="PRINTS" id="PR00722">
    <property type="entry name" value="CHYMOTRYPSIN"/>
</dbReference>
<evidence type="ECO:0000313" key="5">
    <source>
        <dbReference type="Proteomes" id="UP000694941"/>
    </source>
</evidence>
<dbReference type="PROSITE" id="PS00134">
    <property type="entry name" value="TRYPSIN_HIS"/>
    <property type="match status" value="1"/>
</dbReference>
<proteinExistence type="predicted"/>